<dbReference type="AlphaFoldDB" id="A0AB73T4A1"/>
<dbReference type="InterPro" id="IPR017871">
    <property type="entry name" value="ABC_transporter-like_CS"/>
</dbReference>
<proteinExistence type="predicted"/>
<dbReference type="CDD" id="cd03221">
    <property type="entry name" value="ABCF_EF-3"/>
    <property type="match status" value="2"/>
</dbReference>
<dbReference type="Gene3D" id="3.40.50.300">
    <property type="entry name" value="P-loop containing nucleotide triphosphate hydrolases"/>
    <property type="match status" value="2"/>
</dbReference>
<keyword evidence="1" id="KW-0547">Nucleotide-binding</keyword>
<dbReference type="PROSITE" id="PS00211">
    <property type="entry name" value="ABC_TRANSPORTER_1"/>
    <property type="match status" value="1"/>
</dbReference>
<dbReference type="PANTHER" id="PTHR42855">
    <property type="entry name" value="ABC TRANSPORTER ATP-BINDING SUBUNIT"/>
    <property type="match status" value="1"/>
</dbReference>
<organism evidence="4 5">
    <name type="scientific">Murimonas intestini</name>
    <dbReference type="NCBI Taxonomy" id="1337051"/>
    <lineage>
        <taxon>Bacteria</taxon>
        <taxon>Bacillati</taxon>
        <taxon>Bacillota</taxon>
        <taxon>Clostridia</taxon>
        <taxon>Lachnospirales</taxon>
        <taxon>Lachnospiraceae</taxon>
        <taxon>Murimonas</taxon>
    </lineage>
</organism>
<dbReference type="Pfam" id="PF00005">
    <property type="entry name" value="ABC_tran"/>
    <property type="match status" value="2"/>
</dbReference>
<dbReference type="NCBIfam" id="NF000355">
    <property type="entry name" value="ribo_prot_ABC_F"/>
    <property type="match status" value="1"/>
</dbReference>
<gene>
    <name evidence="4" type="ORF">C7383_106189</name>
</gene>
<sequence>MAQINVSNLTFCYEGSYDNIFENVSFRIDTGWRLGFIGRNGKGKTTFLKLLMGKLEYEGSIKSPTVFEYFPFDTGDISRNTLDVIEGIHPDYELWMLCRELDLLDVDAEVLYRPFETLSNGERTKVLLALLFSRENEFLLIDEPTNHLDGEAREKIMEYLKKKKGFLLVSHDRHFLNGCVDHILALNKTNIEIQQGNFDTWQQNKKLQDEFEMAENRKLQKDIARLTEAAARTAGWSDKIEKTKFGGDGLGPKPDRGFIGHKSAKMMKRAKAVEGRISGAAEEKKKLLKNIEEEEEIKLFPLVYHKEVLIEAKDLSLSYDGKTVCSHVNFALRRGERIALAGKNGCGKSTLLKKIMGEDIETGGELRVGSGLIISYVPQDVSGLKGRLEDFAEQNGIDGTLFRALLRKLDFSRVQFEKRMEDYSQGQKKKVMLARSLCQQAHLYIWDEPLNYIDIFSRIQLENLILKYHPAMIFVEHDKAFVEKTASDVIYLQN</sequence>
<dbReference type="Proteomes" id="UP000245412">
    <property type="component" value="Unassembled WGS sequence"/>
</dbReference>
<name>A0AB73T4A1_9FIRM</name>
<evidence type="ECO:0000313" key="4">
    <source>
        <dbReference type="EMBL" id="PWJ75619.1"/>
    </source>
</evidence>
<evidence type="ECO:0000256" key="2">
    <source>
        <dbReference type="ARBA" id="ARBA00022840"/>
    </source>
</evidence>
<evidence type="ECO:0000259" key="3">
    <source>
        <dbReference type="PROSITE" id="PS50893"/>
    </source>
</evidence>
<protein>
    <submittedName>
        <fullName evidence="4">Lincosamide and streptogramin A transport system ATP-binding/permease protein</fullName>
    </submittedName>
</protein>
<evidence type="ECO:0000313" key="5">
    <source>
        <dbReference type="Proteomes" id="UP000245412"/>
    </source>
</evidence>
<keyword evidence="5" id="KW-1185">Reference proteome</keyword>
<accession>A0AB73T4A1</accession>
<evidence type="ECO:0000256" key="1">
    <source>
        <dbReference type="ARBA" id="ARBA00022741"/>
    </source>
</evidence>
<dbReference type="InterPro" id="IPR003439">
    <property type="entry name" value="ABC_transporter-like_ATP-bd"/>
</dbReference>
<keyword evidence="2 4" id="KW-0067">ATP-binding</keyword>
<dbReference type="SMART" id="SM00382">
    <property type="entry name" value="AAA"/>
    <property type="match status" value="2"/>
</dbReference>
<reference evidence="4 5" key="1">
    <citation type="submission" date="2018-05" db="EMBL/GenBank/DDBJ databases">
        <authorList>
            <person name="Goeker M."/>
            <person name="Huntemann M."/>
            <person name="Clum A."/>
            <person name="Pillay M."/>
            <person name="Palaniappan K."/>
            <person name="Varghese N."/>
            <person name="Mikhailova N."/>
            <person name="Stamatis D."/>
            <person name="Reddy T."/>
            <person name="Daum C."/>
            <person name="Shapiro N."/>
            <person name="Ivanova N."/>
            <person name="Kyrpides N."/>
            <person name="Woyke T."/>
        </authorList>
    </citation>
    <scope>NUCLEOTIDE SEQUENCE [LARGE SCALE GENOMIC DNA]</scope>
    <source>
        <strain evidence="4 5">DSM 26524</strain>
    </source>
</reference>
<dbReference type="PANTHER" id="PTHR42855:SF2">
    <property type="entry name" value="DRUG RESISTANCE ABC TRANSPORTER,ATP-BINDING PROTEIN"/>
    <property type="match status" value="1"/>
</dbReference>
<comment type="caution">
    <text evidence="4">The sequence shown here is derived from an EMBL/GenBank/DDBJ whole genome shotgun (WGS) entry which is preliminary data.</text>
</comment>
<dbReference type="RefSeq" id="WP_109626549.1">
    <property type="nucleotide sequence ID" value="NZ_JANKBI010000004.1"/>
</dbReference>
<dbReference type="SUPFAM" id="SSF52540">
    <property type="entry name" value="P-loop containing nucleoside triphosphate hydrolases"/>
    <property type="match status" value="2"/>
</dbReference>
<feature type="domain" description="ABC transporter" evidence="3">
    <location>
        <begin position="310"/>
        <end position="494"/>
    </location>
</feature>
<dbReference type="InterPro" id="IPR003593">
    <property type="entry name" value="AAA+_ATPase"/>
</dbReference>
<dbReference type="InterPro" id="IPR051309">
    <property type="entry name" value="ABCF_ATPase"/>
</dbReference>
<dbReference type="InterPro" id="IPR027417">
    <property type="entry name" value="P-loop_NTPase"/>
</dbReference>
<dbReference type="EMBL" id="QGGY01000006">
    <property type="protein sequence ID" value="PWJ75619.1"/>
    <property type="molecule type" value="Genomic_DNA"/>
</dbReference>
<dbReference type="PROSITE" id="PS50893">
    <property type="entry name" value="ABC_TRANSPORTER_2"/>
    <property type="match status" value="2"/>
</dbReference>
<feature type="domain" description="ABC transporter" evidence="3">
    <location>
        <begin position="4"/>
        <end position="213"/>
    </location>
</feature>
<dbReference type="GO" id="GO:0016887">
    <property type="term" value="F:ATP hydrolysis activity"/>
    <property type="evidence" value="ECO:0007669"/>
    <property type="project" value="InterPro"/>
</dbReference>
<dbReference type="GO" id="GO:0005524">
    <property type="term" value="F:ATP binding"/>
    <property type="evidence" value="ECO:0007669"/>
    <property type="project" value="UniProtKB-KW"/>
</dbReference>